<dbReference type="GO" id="GO:0000156">
    <property type="term" value="F:phosphorelay response regulator activity"/>
    <property type="evidence" value="ECO:0007669"/>
    <property type="project" value="TreeGrafter"/>
</dbReference>
<keyword evidence="3" id="KW-0805">Transcription regulation</keyword>
<dbReference type="InterPro" id="IPR016032">
    <property type="entry name" value="Sig_transdc_resp-reg_C-effctor"/>
</dbReference>
<organism evidence="9 10">
    <name type="scientific">Paenirhodobacter enshiensis</name>
    <dbReference type="NCBI Taxonomy" id="1105367"/>
    <lineage>
        <taxon>Bacteria</taxon>
        <taxon>Pseudomonadati</taxon>
        <taxon>Pseudomonadota</taxon>
        <taxon>Alphaproteobacteria</taxon>
        <taxon>Rhodobacterales</taxon>
        <taxon>Rhodobacter group</taxon>
        <taxon>Paenirhodobacter</taxon>
    </lineage>
</organism>
<sequence length="306" mass="32669">MTPDATRRDRILIVDDSPDNLGLLTETLEQAGMTALVATSGEAALRRLERITPDLILMDAVMPGLSGFETTRAIKRTPGAEHVPVIFMTGLSETEHVVEGLAAGGVDYVTKPIVLDELVARIRVHLANARVAFGARAALDATGRNLLSIDGRGRLLWCTPRTESLLGELFGTGEGGAPGLSPSFAERLLALGGAGGGQVVTLRLGARQVDFAWLNAIGPDEFLYRVSEETPGLREGLLRTRFGLTGREAEILLWLAEGKANLDISEILGISPRTVKKHLEQVFDKMGAENRATAAAMAVKALAERG</sequence>
<dbReference type="PROSITE" id="PS50110">
    <property type="entry name" value="RESPONSE_REGULATORY"/>
    <property type="match status" value="1"/>
</dbReference>
<proteinExistence type="predicted"/>
<dbReference type="Gene3D" id="3.40.50.2300">
    <property type="match status" value="1"/>
</dbReference>
<dbReference type="GO" id="GO:0032993">
    <property type="term" value="C:protein-DNA complex"/>
    <property type="evidence" value="ECO:0007669"/>
    <property type="project" value="TreeGrafter"/>
</dbReference>
<accession>A0A086XV81</accession>
<dbReference type="Proteomes" id="UP000028824">
    <property type="component" value="Unassembled WGS sequence"/>
</dbReference>
<dbReference type="InterPro" id="IPR001789">
    <property type="entry name" value="Sig_transdc_resp-reg_receiver"/>
</dbReference>
<dbReference type="STRING" id="1105367.CG50_02860"/>
<dbReference type="InterPro" id="IPR011006">
    <property type="entry name" value="CheY-like_superfamily"/>
</dbReference>
<dbReference type="GO" id="GO:0006355">
    <property type="term" value="P:regulation of DNA-templated transcription"/>
    <property type="evidence" value="ECO:0007669"/>
    <property type="project" value="InterPro"/>
</dbReference>
<dbReference type="PROSITE" id="PS50043">
    <property type="entry name" value="HTH_LUXR_2"/>
    <property type="match status" value="1"/>
</dbReference>
<evidence type="ECO:0000256" key="6">
    <source>
        <dbReference type="PROSITE-ProRule" id="PRU00169"/>
    </source>
</evidence>
<evidence type="ECO:0000259" key="8">
    <source>
        <dbReference type="PROSITE" id="PS50110"/>
    </source>
</evidence>
<keyword evidence="2" id="KW-0902">Two-component regulatory system</keyword>
<keyword evidence="10" id="KW-1185">Reference proteome</keyword>
<reference evidence="9 10" key="1">
    <citation type="submission" date="2014-03" db="EMBL/GenBank/DDBJ databases">
        <title>Genome of Paenirhodobacter enshiensis DW2-9.</title>
        <authorList>
            <person name="Wang D."/>
            <person name="Wang G."/>
        </authorList>
    </citation>
    <scope>NUCLEOTIDE SEQUENCE [LARGE SCALE GENOMIC DNA]</scope>
    <source>
        <strain evidence="9 10">DW2-9</strain>
    </source>
</reference>
<dbReference type="SUPFAM" id="SSF52172">
    <property type="entry name" value="CheY-like"/>
    <property type="match status" value="1"/>
</dbReference>
<evidence type="ECO:0000256" key="1">
    <source>
        <dbReference type="ARBA" id="ARBA00022553"/>
    </source>
</evidence>
<dbReference type="InterPro" id="IPR036388">
    <property type="entry name" value="WH-like_DNA-bd_sf"/>
</dbReference>
<evidence type="ECO:0000256" key="4">
    <source>
        <dbReference type="ARBA" id="ARBA00023125"/>
    </source>
</evidence>
<evidence type="ECO:0000313" key="10">
    <source>
        <dbReference type="Proteomes" id="UP000028824"/>
    </source>
</evidence>
<keyword evidence="5" id="KW-0804">Transcription</keyword>
<dbReference type="PANTHER" id="PTHR48111:SF1">
    <property type="entry name" value="TWO-COMPONENT RESPONSE REGULATOR ORR33"/>
    <property type="match status" value="1"/>
</dbReference>
<comment type="caution">
    <text evidence="9">The sequence shown here is derived from an EMBL/GenBank/DDBJ whole genome shotgun (WGS) entry which is preliminary data.</text>
</comment>
<dbReference type="SMART" id="SM00448">
    <property type="entry name" value="REC"/>
    <property type="match status" value="1"/>
</dbReference>
<dbReference type="InterPro" id="IPR039420">
    <property type="entry name" value="WalR-like"/>
</dbReference>
<dbReference type="GO" id="GO:0000976">
    <property type="term" value="F:transcription cis-regulatory region binding"/>
    <property type="evidence" value="ECO:0007669"/>
    <property type="project" value="TreeGrafter"/>
</dbReference>
<dbReference type="RefSeq" id="WP_036637853.1">
    <property type="nucleotide sequence ID" value="NZ_JFZB01000018.1"/>
</dbReference>
<keyword evidence="1 6" id="KW-0597">Phosphoprotein</keyword>
<dbReference type="Pfam" id="PF00196">
    <property type="entry name" value="GerE"/>
    <property type="match status" value="1"/>
</dbReference>
<feature type="domain" description="HTH luxR-type" evidence="7">
    <location>
        <begin position="237"/>
        <end position="302"/>
    </location>
</feature>
<dbReference type="CDD" id="cd06170">
    <property type="entry name" value="LuxR_C_like"/>
    <property type="match status" value="1"/>
</dbReference>
<dbReference type="PANTHER" id="PTHR48111">
    <property type="entry name" value="REGULATOR OF RPOS"/>
    <property type="match status" value="1"/>
</dbReference>
<dbReference type="Pfam" id="PF00072">
    <property type="entry name" value="Response_reg"/>
    <property type="match status" value="1"/>
</dbReference>
<dbReference type="SMART" id="SM00421">
    <property type="entry name" value="HTH_LUXR"/>
    <property type="match status" value="1"/>
</dbReference>
<evidence type="ECO:0000256" key="3">
    <source>
        <dbReference type="ARBA" id="ARBA00023015"/>
    </source>
</evidence>
<evidence type="ECO:0000313" key="9">
    <source>
        <dbReference type="EMBL" id="KFI25931.1"/>
    </source>
</evidence>
<dbReference type="AlphaFoldDB" id="A0A086XV81"/>
<evidence type="ECO:0000256" key="5">
    <source>
        <dbReference type="ARBA" id="ARBA00023163"/>
    </source>
</evidence>
<dbReference type="SUPFAM" id="SSF46894">
    <property type="entry name" value="C-terminal effector domain of the bipartite response regulators"/>
    <property type="match status" value="1"/>
</dbReference>
<feature type="modified residue" description="4-aspartylphosphate" evidence="6">
    <location>
        <position position="59"/>
    </location>
</feature>
<dbReference type="GO" id="GO:0005829">
    <property type="term" value="C:cytosol"/>
    <property type="evidence" value="ECO:0007669"/>
    <property type="project" value="TreeGrafter"/>
</dbReference>
<protein>
    <submittedName>
        <fullName evidence="9">LuxR family transcriptional regulator</fullName>
    </submittedName>
</protein>
<dbReference type="PRINTS" id="PR00038">
    <property type="entry name" value="HTHLUXR"/>
</dbReference>
<dbReference type="EMBL" id="JFZB01000018">
    <property type="protein sequence ID" value="KFI25931.1"/>
    <property type="molecule type" value="Genomic_DNA"/>
</dbReference>
<keyword evidence="4" id="KW-0238">DNA-binding</keyword>
<dbReference type="InterPro" id="IPR000792">
    <property type="entry name" value="Tscrpt_reg_LuxR_C"/>
</dbReference>
<feature type="domain" description="Response regulatory" evidence="8">
    <location>
        <begin position="10"/>
        <end position="126"/>
    </location>
</feature>
<dbReference type="OrthoDB" id="5292887at2"/>
<gene>
    <name evidence="9" type="ORF">CG50_02860</name>
</gene>
<name>A0A086XV81_9RHOB</name>
<dbReference type="Gene3D" id="1.10.10.10">
    <property type="entry name" value="Winged helix-like DNA-binding domain superfamily/Winged helix DNA-binding domain"/>
    <property type="match status" value="1"/>
</dbReference>
<dbReference type="CDD" id="cd19920">
    <property type="entry name" value="REC_PA4781-like"/>
    <property type="match status" value="1"/>
</dbReference>
<evidence type="ECO:0000256" key="2">
    <source>
        <dbReference type="ARBA" id="ARBA00023012"/>
    </source>
</evidence>
<evidence type="ECO:0000259" key="7">
    <source>
        <dbReference type="PROSITE" id="PS50043"/>
    </source>
</evidence>
<dbReference type="eggNOG" id="COG2197">
    <property type="taxonomic scope" value="Bacteria"/>
</dbReference>